<evidence type="ECO:0000313" key="11">
    <source>
        <dbReference type="Proteomes" id="UP000186218"/>
    </source>
</evidence>
<name>A0A1N7GXA8_9NOCA</name>
<keyword evidence="11" id="KW-1185">Reference proteome</keyword>
<dbReference type="RefSeq" id="WP_083710164.1">
    <property type="nucleotide sequence ID" value="NZ_FTNT01000010.1"/>
</dbReference>
<evidence type="ECO:0000256" key="4">
    <source>
        <dbReference type="ARBA" id="ARBA00022840"/>
    </source>
</evidence>
<comment type="subcellular location">
    <subcellularLocation>
        <location evidence="1">Cell membrane</location>
        <topology evidence="1">Multi-pass membrane protein</topology>
    </subcellularLocation>
</comment>
<dbReference type="PROSITE" id="PS50929">
    <property type="entry name" value="ABC_TM1F"/>
    <property type="match status" value="1"/>
</dbReference>
<dbReference type="Gene3D" id="3.40.50.300">
    <property type="entry name" value="P-loop containing nucleotide triphosphate hydrolases"/>
    <property type="match status" value="1"/>
</dbReference>
<dbReference type="InterPro" id="IPR027417">
    <property type="entry name" value="P-loop_NTPase"/>
</dbReference>
<evidence type="ECO:0000256" key="6">
    <source>
        <dbReference type="ARBA" id="ARBA00023136"/>
    </source>
</evidence>
<feature type="transmembrane region" description="Helical" evidence="7">
    <location>
        <begin position="67"/>
        <end position="85"/>
    </location>
</feature>
<dbReference type="CDD" id="cd03228">
    <property type="entry name" value="ABCC_MRP_Like"/>
    <property type="match status" value="1"/>
</dbReference>
<feature type="transmembrane region" description="Helical" evidence="7">
    <location>
        <begin position="171"/>
        <end position="190"/>
    </location>
</feature>
<dbReference type="GO" id="GO:0005524">
    <property type="term" value="F:ATP binding"/>
    <property type="evidence" value="ECO:0007669"/>
    <property type="project" value="UniProtKB-KW"/>
</dbReference>
<dbReference type="InterPro" id="IPR011527">
    <property type="entry name" value="ABC1_TM_dom"/>
</dbReference>
<keyword evidence="4 10" id="KW-0067">ATP-binding</keyword>
<dbReference type="GO" id="GO:0005886">
    <property type="term" value="C:plasma membrane"/>
    <property type="evidence" value="ECO:0007669"/>
    <property type="project" value="UniProtKB-SubCell"/>
</dbReference>
<dbReference type="Pfam" id="PF00664">
    <property type="entry name" value="ABC_membrane"/>
    <property type="match status" value="1"/>
</dbReference>
<dbReference type="SUPFAM" id="SSF90123">
    <property type="entry name" value="ABC transporter transmembrane region"/>
    <property type="match status" value="1"/>
</dbReference>
<dbReference type="InterPro" id="IPR014216">
    <property type="entry name" value="ABC_transptr_CydD"/>
</dbReference>
<dbReference type="CDD" id="cd18584">
    <property type="entry name" value="ABC_6TM_AarD_CydD"/>
    <property type="match status" value="1"/>
</dbReference>
<accession>A0A1N7GXA8</accession>
<dbReference type="Proteomes" id="UP000186218">
    <property type="component" value="Unassembled WGS sequence"/>
</dbReference>
<keyword evidence="3" id="KW-0547">Nucleotide-binding</keyword>
<evidence type="ECO:0000256" key="2">
    <source>
        <dbReference type="ARBA" id="ARBA00022692"/>
    </source>
</evidence>
<dbReference type="InterPro" id="IPR036640">
    <property type="entry name" value="ABC1_TM_sf"/>
</dbReference>
<feature type="transmembrane region" description="Helical" evidence="7">
    <location>
        <begin position="145"/>
        <end position="165"/>
    </location>
</feature>
<dbReference type="Pfam" id="PF00005">
    <property type="entry name" value="ABC_tran"/>
    <property type="match status" value="1"/>
</dbReference>
<evidence type="ECO:0000259" key="8">
    <source>
        <dbReference type="PROSITE" id="PS50893"/>
    </source>
</evidence>
<proteinExistence type="predicted"/>
<organism evidence="10 11">
    <name type="scientific">Williamsia sterculiae</name>
    <dbReference type="NCBI Taxonomy" id="1344003"/>
    <lineage>
        <taxon>Bacteria</taxon>
        <taxon>Bacillati</taxon>
        <taxon>Actinomycetota</taxon>
        <taxon>Actinomycetes</taxon>
        <taxon>Mycobacteriales</taxon>
        <taxon>Nocardiaceae</taxon>
        <taxon>Williamsia</taxon>
    </lineage>
</organism>
<keyword evidence="2 7" id="KW-0812">Transmembrane</keyword>
<dbReference type="GO" id="GO:0016887">
    <property type="term" value="F:ATP hydrolysis activity"/>
    <property type="evidence" value="ECO:0007669"/>
    <property type="project" value="InterPro"/>
</dbReference>
<dbReference type="PANTHER" id="PTHR24221:SF590">
    <property type="entry name" value="COMPONENT LINKED WITH THE ASSEMBLY OF CYTOCHROME' TRANSPORT TRANSMEMBRANE ATP-BINDING PROTEIN ABC TRANSPORTER CYDD-RELATED"/>
    <property type="match status" value="1"/>
</dbReference>
<feature type="domain" description="ABC transporter" evidence="8">
    <location>
        <begin position="348"/>
        <end position="566"/>
    </location>
</feature>
<keyword evidence="5 7" id="KW-1133">Transmembrane helix</keyword>
<dbReference type="NCBIfam" id="TIGR02857">
    <property type="entry name" value="CydD"/>
    <property type="match status" value="1"/>
</dbReference>
<gene>
    <name evidence="10" type="ORF">SAMN05445060_3225</name>
</gene>
<dbReference type="STRING" id="1344003.SAMN05445060_3225"/>
<reference evidence="10 11" key="1">
    <citation type="submission" date="2017-01" db="EMBL/GenBank/DDBJ databases">
        <authorList>
            <person name="Mah S.A."/>
            <person name="Swanson W.J."/>
            <person name="Moy G.W."/>
            <person name="Vacquier V.D."/>
        </authorList>
    </citation>
    <scope>NUCLEOTIDE SEQUENCE [LARGE SCALE GENOMIC DNA]</scope>
    <source>
        <strain evidence="10 11">CPCC 203464</strain>
    </source>
</reference>
<evidence type="ECO:0000256" key="3">
    <source>
        <dbReference type="ARBA" id="ARBA00022741"/>
    </source>
</evidence>
<dbReference type="SUPFAM" id="SSF52540">
    <property type="entry name" value="P-loop containing nucleoside triphosphate hydrolases"/>
    <property type="match status" value="1"/>
</dbReference>
<sequence length="568" mass="59506">MPRTDRRPPVDRRLFRYSPTARVFVAVTSLAAVMRAATVIVMAVMVASVLGELITEPPARSLDAQAWHLWVLGTAVVIRVAATIAHDHYAHRAADTVITELRTSAVGVLTDPARTSSRALLRRRDRAVTVLTRGLDGLAPYLSSYLPALVLTVVVTPTIIVVLALTDLTSALIVVVTLPLIPAFMILVGLMTRDRTRARMDAMSRLSSQVLDLVAGIPTLRAFGRAAEPAVRIGRLGQSHRRTTMRVLRVAFLSGAVLELLATLCVALVAVSIGLRLVYDDMSLYAGVLALVLAPEVYLPLRAVGAQFHNSQDGLLAADEVFALVEDGIDGAVPLPATRAVTVAGAVIRFRGVGVRGRDGWAPDDLTADCPPGSLTLITGPNGSGKSTVLQVLLGLISPDAGEVRIGDVSVTELDRDALWAQTAWLPQQPVLVPGTVADNLALLGPLDPAAAITASAATGLDTVLGELPAGERTLIGAGGVGISAGQRQRLALTRTLASTAPLVVLDEPTAHLDAESEAAVIRELRSRADDGATVIVVGHRPALLDAADVLVATGEPVEARGVAGVAR</sequence>
<keyword evidence="6 7" id="KW-0472">Membrane</keyword>
<evidence type="ECO:0000256" key="5">
    <source>
        <dbReference type="ARBA" id="ARBA00022989"/>
    </source>
</evidence>
<dbReference type="GO" id="GO:0140359">
    <property type="term" value="F:ABC-type transporter activity"/>
    <property type="evidence" value="ECO:0007669"/>
    <property type="project" value="InterPro"/>
</dbReference>
<dbReference type="InterPro" id="IPR003439">
    <property type="entry name" value="ABC_transporter-like_ATP-bd"/>
</dbReference>
<dbReference type="PROSITE" id="PS50893">
    <property type="entry name" value="ABC_TRANSPORTER_2"/>
    <property type="match status" value="1"/>
</dbReference>
<dbReference type="SMART" id="SM00382">
    <property type="entry name" value="AAA"/>
    <property type="match status" value="1"/>
</dbReference>
<feature type="transmembrane region" description="Helical" evidence="7">
    <location>
        <begin position="250"/>
        <end position="278"/>
    </location>
</feature>
<dbReference type="EMBL" id="FTNT01000010">
    <property type="protein sequence ID" value="SIS17221.1"/>
    <property type="molecule type" value="Genomic_DNA"/>
</dbReference>
<evidence type="ECO:0000256" key="1">
    <source>
        <dbReference type="ARBA" id="ARBA00004651"/>
    </source>
</evidence>
<protein>
    <submittedName>
        <fullName evidence="10">ATP-binding cassette, subfamily C, CydD</fullName>
    </submittedName>
</protein>
<feature type="domain" description="ABC transmembrane type-1" evidence="9">
    <location>
        <begin position="26"/>
        <end position="313"/>
    </location>
</feature>
<evidence type="ECO:0000256" key="7">
    <source>
        <dbReference type="SAM" id="Phobius"/>
    </source>
</evidence>
<dbReference type="OrthoDB" id="9806127at2"/>
<evidence type="ECO:0000259" key="9">
    <source>
        <dbReference type="PROSITE" id="PS50929"/>
    </source>
</evidence>
<evidence type="ECO:0000313" key="10">
    <source>
        <dbReference type="EMBL" id="SIS17221.1"/>
    </source>
</evidence>
<dbReference type="Gene3D" id="1.20.1560.10">
    <property type="entry name" value="ABC transporter type 1, transmembrane domain"/>
    <property type="match status" value="1"/>
</dbReference>
<dbReference type="InterPro" id="IPR003593">
    <property type="entry name" value="AAA+_ATPase"/>
</dbReference>
<feature type="transmembrane region" description="Helical" evidence="7">
    <location>
        <begin position="21"/>
        <end position="47"/>
    </location>
</feature>
<dbReference type="AlphaFoldDB" id="A0A1N7GXA8"/>
<dbReference type="InterPro" id="IPR039421">
    <property type="entry name" value="Type_1_exporter"/>
</dbReference>
<dbReference type="PANTHER" id="PTHR24221">
    <property type="entry name" value="ATP-BINDING CASSETTE SUB-FAMILY B"/>
    <property type="match status" value="1"/>
</dbReference>
<dbReference type="GO" id="GO:0042883">
    <property type="term" value="P:cysteine transport"/>
    <property type="evidence" value="ECO:0007669"/>
    <property type="project" value="InterPro"/>
</dbReference>